<feature type="domain" description="N-acetyltransferase" evidence="4">
    <location>
        <begin position="167"/>
        <end position="320"/>
    </location>
</feature>
<sequence length="320" mass="35886">MNFLASLGSLTLASRLKRLSDTLFNEVNIIYEKTGLTIQAGYFPLFYLLYKEGAVSVSDCAIATGVSHPAISKMARKMIEEGWIEKKPSPKDERTQLLTLSDQAKHALPKLIPVWDEIKRSLDSMLADTEPNNLLNQLLNLEKLNGETPLNQRVLNNLADPYLSGDIEIINWDPQYAGSFKELNKEWLDYYFLNLQEEWDKESLDNPGGYYLSRGGTIFFGLCGGAPVGTCALARVTDDLYEVSKVGVTPAAQSRGIGRRLVVAALNEARRLGAKQVFLESNRKLVNAQKLYRKLGFCEVPHPNGKSKYRRSDIYMTVTL</sequence>
<dbReference type="InterPro" id="IPR000835">
    <property type="entry name" value="HTH_MarR-typ"/>
</dbReference>
<keyword evidence="2" id="KW-0012">Acyltransferase</keyword>
<dbReference type="Gene3D" id="1.10.10.10">
    <property type="entry name" value="Winged helix-like DNA-binding domain superfamily/Winged helix DNA-binding domain"/>
    <property type="match status" value="1"/>
</dbReference>
<dbReference type="InterPro" id="IPR000182">
    <property type="entry name" value="GNAT_dom"/>
</dbReference>
<keyword evidence="6" id="KW-1185">Reference proteome</keyword>
<evidence type="ECO:0000256" key="2">
    <source>
        <dbReference type="ARBA" id="ARBA00023315"/>
    </source>
</evidence>
<proteinExistence type="predicted"/>
<dbReference type="Proteomes" id="UP000034491">
    <property type="component" value="Unassembled WGS sequence"/>
</dbReference>
<dbReference type="PROSITE" id="PS51186">
    <property type="entry name" value="GNAT"/>
    <property type="match status" value="1"/>
</dbReference>
<dbReference type="InterPro" id="IPR036388">
    <property type="entry name" value="WH-like_DNA-bd_sf"/>
</dbReference>
<dbReference type="SUPFAM" id="SSF46785">
    <property type="entry name" value="Winged helix' DNA-binding domain"/>
    <property type="match status" value="1"/>
</dbReference>
<evidence type="ECO:0000256" key="1">
    <source>
        <dbReference type="ARBA" id="ARBA00022679"/>
    </source>
</evidence>
<dbReference type="OrthoDB" id="2135706at2"/>
<protein>
    <recommendedName>
        <fullName evidence="7">N-acetyltransferase domain-containing protein</fullName>
    </recommendedName>
</protein>
<reference evidence="5 6" key="1">
    <citation type="submission" date="2015-03" db="EMBL/GenBank/DDBJ databases">
        <title>Genome sequence of Kiloniella sp. P1-1, isolated from the gut microflora of Pacific white shrimp, Penaeus vannamei.</title>
        <authorList>
            <person name="Shao Z."/>
            <person name="Wang L."/>
            <person name="Li X."/>
        </authorList>
    </citation>
    <scope>NUCLEOTIDE SEQUENCE [LARGE SCALE GENOMIC DNA]</scope>
    <source>
        <strain evidence="5 6">P1-1</strain>
    </source>
</reference>
<dbReference type="CDD" id="cd04301">
    <property type="entry name" value="NAT_SF"/>
    <property type="match status" value="1"/>
</dbReference>
<dbReference type="Pfam" id="PF01047">
    <property type="entry name" value="MarR"/>
    <property type="match status" value="1"/>
</dbReference>
<dbReference type="EMBL" id="LANI01000003">
    <property type="protein sequence ID" value="KKJ77946.1"/>
    <property type="molecule type" value="Genomic_DNA"/>
</dbReference>
<dbReference type="RefSeq" id="WP_046504240.1">
    <property type="nucleotide sequence ID" value="NZ_LANI01000003.1"/>
</dbReference>
<evidence type="ECO:0000313" key="5">
    <source>
        <dbReference type="EMBL" id="KKJ77946.1"/>
    </source>
</evidence>
<dbReference type="InterPro" id="IPR036390">
    <property type="entry name" value="WH_DNA-bd_sf"/>
</dbReference>
<dbReference type="SMART" id="SM00347">
    <property type="entry name" value="HTH_MARR"/>
    <property type="match status" value="1"/>
</dbReference>
<accession>A0A0M2R8E3</accession>
<dbReference type="GO" id="GO:0003700">
    <property type="term" value="F:DNA-binding transcription factor activity"/>
    <property type="evidence" value="ECO:0007669"/>
    <property type="project" value="InterPro"/>
</dbReference>
<evidence type="ECO:0000259" key="4">
    <source>
        <dbReference type="PROSITE" id="PS51186"/>
    </source>
</evidence>
<dbReference type="PROSITE" id="PS50995">
    <property type="entry name" value="HTH_MARR_2"/>
    <property type="match status" value="1"/>
</dbReference>
<dbReference type="STRING" id="1549748.WH95_05890"/>
<organism evidence="5 6">
    <name type="scientific">Kiloniella litopenaei</name>
    <dbReference type="NCBI Taxonomy" id="1549748"/>
    <lineage>
        <taxon>Bacteria</taxon>
        <taxon>Pseudomonadati</taxon>
        <taxon>Pseudomonadota</taxon>
        <taxon>Alphaproteobacteria</taxon>
        <taxon>Rhodospirillales</taxon>
        <taxon>Kiloniellaceae</taxon>
        <taxon>Kiloniella</taxon>
    </lineage>
</organism>
<dbReference type="SUPFAM" id="SSF55729">
    <property type="entry name" value="Acyl-CoA N-acyltransferases (Nat)"/>
    <property type="match status" value="1"/>
</dbReference>
<dbReference type="PANTHER" id="PTHR43877">
    <property type="entry name" value="AMINOALKYLPHOSPHONATE N-ACETYLTRANSFERASE-RELATED-RELATED"/>
    <property type="match status" value="1"/>
</dbReference>
<dbReference type="InterPro" id="IPR016181">
    <property type="entry name" value="Acyl_CoA_acyltransferase"/>
</dbReference>
<name>A0A0M2R8E3_9PROT</name>
<dbReference type="GO" id="GO:0016747">
    <property type="term" value="F:acyltransferase activity, transferring groups other than amino-acyl groups"/>
    <property type="evidence" value="ECO:0007669"/>
    <property type="project" value="InterPro"/>
</dbReference>
<evidence type="ECO:0008006" key="7">
    <source>
        <dbReference type="Google" id="ProtNLM"/>
    </source>
</evidence>
<comment type="caution">
    <text evidence="5">The sequence shown here is derived from an EMBL/GenBank/DDBJ whole genome shotgun (WGS) entry which is preliminary data.</text>
</comment>
<dbReference type="Pfam" id="PF00583">
    <property type="entry name" value="Acetyltransf_1"/>
    <property type="match status" value="1"/>
</dbReference>
<dbReference type="Gene3D" id="3.40.630.30">
    <property type="match status" value="1"/>
</dbReference>
<evidence type="ECO:0000313" key="6">
    <source>
        <dbReference type="Proteomes" id="UP000034491"/>
    </source>
</evidence>
<dbReference type="AlphaFoldDB" id="A0A0M2R8E3"/>
<dbReference type="InterPro" id="IPR050832">
    <property type="entry name" value="Bact_Acetyltransf"/>
</dbReference>
<evidence type="ECO:0000259" key="3">
    <source>
        <dbReference type="PROSITE" id="PS50995"/>
    </source>
</evidence>
<keyword evidence="1" id="KW-0808">Transferase</keyword>
<gene>
    <name evidence="5" type="ORF">WH95_05890</name>
</gene>
<feature type="domain" description="HTH marR-type" evidence="3">
    <location>
        <begin position="9"/>
        <end position="143"/>
    </location>
</feature>